<dbReference type="Gene3D" id="1.10.460.10">
    <property type="entry name" value="Topoisomerase I, domain 2"/>
    <property type="match status" value="1"/>
</dbReference>
<sequence>MRYLIITEKPSARKNFEKALGGKKGHFLDFDYELTNLRGHVMQLNAPEKQVSKELSEQISNWGLEYLPWDLTQFNWTNTYIKSKNLRTGKIESTKSLIDDLKKQAQGMDALVIATDTDPSGEGELLAWEAIFAMGWKGKVLRLNFMDESAKSLQKAFGQLRDVSDPMQDGDLLKGMARSRWDFASMQLTRIATKSAEQNGYKILSRQGRLKSAMIYKVYQQEQAIKNYTRVPFFEARYKDDKDNVYARDIKALNDRSFRHLNLTDAHKEIAQGIYPEVGTPQITSDKEKRQAPPKLLDLSSLSAILAKEGFKAKEVLATYQKMYEAQIVSYPRTEDRTITTEQFTEMLPIVDQIANLVAVDPSLLSVRTPRKTHVKDEGAHGANRPGLVVPVNLDALQKFGPSASRIYQVLAKNFLAMFAADYIYRQIHANIAEAPIFTTTINLPLQMNWKLVYTDADDQNTDINEKGIGTRATIFVHEGQNPKPQQPTWQWLKTFLEKYNIGTGATRTSTFSELSNGKNAYFIDTKGKIALTEEGRISAYLVQGTYIANPSITKRVFDIFQEVGRHETTIDAAMNSIVLTVQNDMPIILNNALGLANEFEPPKKKTAKRPKKKDKLTGIFVPTGKEVSFNTKWGSHTFTEHEVSDLLSGKEIDVHGTGKKGAYTYRGKLTSFTYKGKKTFGFKGNFV</sequence>
<dbReference type="GO" id="GO:0003917">
    <property type="term" value="F:DNA topoisomerase type I (single strand cut, ATP-independent) activity"/>
    <property type="evidence" value="ECO:0007669"/>
    <property type="project" value="InterPro"/>
</dbReference>
<dbReference type="PRINTS" id="PR00417">
    <property type="entry name" value="PRTPISMRASEI"/>
</dbReference>
<dbReference type="Pfam" id="PF01751">
    <property type="entry name" value="Toprim"/>
    <property type="match status" value="1"/>
</dbReference>
<feature type="domain" description="Toprim" evidence="4">
    <location>
        <begin position="2"/>
        <end position="149"/>
    </location>
</feature>
<dbReference type="Gene3D" id="2.70.20.10">
    <property type="entry name" value="Topoisomerase I, domain 3"/>
    <property type="match status" value="1"/>
</dbReference>
<dbReference type="GO" id="GO:0006265">
    <property type="term" value="P:DNA topological change"/>
    <property type="evidence" value="ECO:0007669"/>
    <property type="project" value="InterPro"/>
</dbReference>
<dbReference type="STRING" id="759620.WS105_0529"/>
<dbReference type="RefSeq" id="WP_009765370.1">
    <property type="nucleotide sequence ID" value="NZ_CP009223.1"/>
</dbReference>
<dbReference type="GO" id="GO:0006281">
    <property type="term" value="P:DNA repair"/>
    <property type="evidence" value="ECO:0007669"/>
    <property type="project" value="TreeGrafter"/>
</dbReference>
<dbReference type="InterPro" id="IPR000380">
    <property type="entry name" value="Topo_IA"/>
</dbReference>
<dbReference type="InterPro" id="IPR013824">
    <property type="entry name" value="Topo_IA_cen_sub1"/>
</dbReference>
<dbReference type="OrthoDB" id="9803554at2"/>
<reference evidence="7" key="2">
    <citation type="submission" date="2014-08" db="EMBL/GenBank/DDBJ databases">
        <title>Complete genome of Weissella ceti strain WS74 isolated from diseased rainbow trout in Brazil.</title>
        <authorList>
            <person name="Figueiredo H.C.P."/>
            <person name="Leal C.A.G."/>
            <person name="Pereira F.L."/>
            <person name="Soares S.C."/>
            <person name="Dorella F.A."/>
            <person name="Carvalho A.F."/>
            <person name="Azevedo V.A.C."/>
        </authorList>
    </citation>
    <scope>NUCLEOTIDE SEQUENCE [LARGE SCALE GENOMIC DNA]</scope>
    <source>
        <strain evidence="7">WS74</strain>
    </source>
</reference>
<accession>A0A075TZ34</accession>
<dbReference type="SUPFAM" id="SSF56712">
    <property type="entry name" value="Prokaryotic type I DNA topoisomerase"/>
    <property type="match status" value="1"/>
</dbReference>
<evidence type="ECO:0000259" key="4">
    <source>
        <dbReference type="PROSITE" id="PS50880"/>
    </source>
</evidence>
<dbReference type="EMBL" id="CP009223">
    <property type="protein sequence ID" value="AIM62784.1"/>
    <property type="molecule type" value="Genomic_DNA"/>
</dbReference>
<dbReference type="PROSITE" id="PS50880">
    <property type="entry name" value="TOPRIM"/>
    <property type="match status" value="1"/>
</dbReference>
<reference evidence="6 7" key="1">
    <citation type="journal article" date="2014" name="Genome Announc.">
        <title>Complete Genome Sequences of Fish Pathogenic Weissella ceti Strains WS74 and WS105.</title>
        <authorList>
            <person name="Figueiredo H.C."/>
            <person name="Leal C.A."/>
            <person name="Dorella F.A."/>
            <person name="Carvalho A.F."/>
            <person name="Soares S.C."/>
            <person name="Pereira F.L."/>
            <person name="Azevedo V.A."/>
        </authorList>
    </citation>
    <scope>NUCLEOTIDE SEQUENCE [LARGE SCALE GENOMIC DNA]</scope>
    <source>
        <strain evidence="6 7">WS74</strain>
    </source>
</reference>
<keyword evidence="3" id="KW-0413">Isomerase</keyword>
<evidence type="ECO:0000256" key="2">
    <source>
        <dbReference type="ARBA" id="ARBA00023125"/>
    </source>
</evidence>
<dbReference type="PANTHER" id="PTHR11390:SF21">
    <property type="entry name" value="DNA TOPOISOMERASE 3-ALPHA"/>
    <property type="match status" value="1"/>
</dbReference>
<proteinExistence type="predicted"/>
<dbReference type="InterPro" id="IPR013826">
    <property type="entry name" value="Topo_IA_cen_sub3"/>
</dbReference>
<evidence type="ECO:0000256" key="1">
    <source>
        <dbReference type="ARBA" id="ARBA00023029"/>
    </source>
</evidence>
<feature type="domain" description="Topo IA-type catalytic" evidence="5">
    <location>
        <begin position="157"/>
        <end position="589"/>
    </location>
</feature>
<keyword evidence="7" id="KW-1185">Reference proteome</keyword>
<dbReference type="KEGG" id="wce:WS08_0531"/>
<dbReference type="GO" id="GO:0043597">
    <property type="term" value="C:cytoplasmic replication fork"/>
    <property type="evidence" value="ECO:0007669"/>
    <property type="project" value="TreeGrafter"/>
</dbReference>
<dbReference type="Gene3D" id="1.10.290.10">
    <property type="entry name" value="Topoisomerase I, domain 4"/>
    <property type="match status" value="1"/>
</dbReference>
<dbReference type="KEGG" id="wci:WS105_0529"/>
<evidence type="ECO:0000313" key="7">
    <source>
        <dbReference type="Proteomes" id="UP000029079"/>
    </source>
</evidence>
<keyword evidence="1" id="KW-0799">Topoisomerase</keyword>
<dbReference type="AlphaFoldDB" id="A0A075TZ34"/>
<dbReference type="InterPro" id="IPR013497">
    <property type="entry name" value="Topo_IA_cen"/>
</dbReference>
<dbReference type="PROSITE" id="PS52039">
    <property type="entry name" value="TOPO_IA_2"/>
    <property type="match status" value="1"/>
</dbReference>
<dbReference type="Pfam" id="PF01131">
    <property type="entry name" value="Topoisom_bac"/>
    <property type="match status" value="1"/>
</dbReference>
<organism evidence="6 7">
    <name type="scientific">Weissella ceti</name>
    <dbReference type="NCBI Taxonomy" id="759620"/>
    <lineage>
        <taxon>Bacteria</taxon>
        <taxon>Bacillati</taxon>
        <taxon>Bacillota</taxon>
        <taxon>Bacilli</taxon>
        <taxon>Lactobacillales</taxon>
        <taxon>Lactobacillaceae</taxon>
        <taxon>Weissella</taxon>
    </lineage>
</organism>
<dbReference type="Proteomes" id="UP000029079">
    <property type="component" value="Chromosome"/>
</dbReference>
<name>A0A075TZ34_9LACO</name>
<dbReference type="PATRIC" id="fig|759620.7.peg.518"/>
<keyword evidence="2" id="KW-0238">DNA-binding</keyword>
<dbReference type="InterPro" id="IPR013825">
    <property type="entry name" value="Topo_IA_cen_sub2"/>
</dbReference>
<dbReference type="SMART" id="SM00437">
    <property type="entry name" value="TOP1Ac"/>
    <property type="match status" value="1"/>
</dbReference>
<dbReference type="GO" id="GO:0006310">
    <property type="term" value="P:DNA recombination"/>
    <property type="evidence" value="ECO:0007669"/>
    <property type="project" value="TreeGrafter"/>
</dbReference>
<dbReference type="InterPro" id="IPR003602">
    <property type="entry name" value="Topo_IA_DNA-bd_dom"/>
</dbReference>
<dbReference type="SMART" id="SM00493">
    <property type="entry name" value="TOPRIM"/>
    <property type="match status" value="1"/>
</dbReference>
<dbReference type="KEGG" id="wct:WS74_0532"/>
<dbReference type="InterPro" id="IPR023405">
    <property type="entry name" value="Topo_IA_core_domain"/>
</dbReference>
<evidence type="ECO:0000256" key="3">
    <source>
        <dbReference type="ARBA" id="ARBA00023235"/>
    </source>
</evidence>
<dbReference type="GO" id="GO:0003677">
    <property type="term" value="F:DNA binding"/>
    <property type="evidence" value="ECO:0007669"/>
    <property type="project" value="UniProtKB-KW"/>
</dbReference>
<evidence type="ECO:0000259" key="5">
    <source>
        <dbReference type="PROSITE" id="PS52039"/>
    </source>
</evidence>
<protein>
    <submittedName>
        <fullName evidence="6">TopB_2 protein</fullName>
    </submittedName>
</protein>
<dbReference type="Gene3D" id="3.40.50.140">
    <property type="match status" value="1"/>
</dbReference>
<dbReference type="InterPro" id="IPR006171">
    <property type="entry name" value="TOPRIM_dom"/>
</dbReference>
<gene>
    <name evidence="6" type="ORF">WS74_0532</name>
</gene>
<evidence type="ECO:0000313" key="6">
    <source>
        <dbReference type="EMBL" id="AIM62784.1"/>
    </source>
</evidence>
<dbReference type="PANTHER" id="PTHR11390">
    <property type="entry name" value="PROKARYOTIC DNA TOPOISOMERASE"/>
    <property type="match status" value="1"/>
</dbReference>